<evidence type="ECO:0000313" key="2">
    <source>
        <dbReference type="EMBL" id="MEC0239837.1"/>
    </source>
</evidence>
<sequence>MGISIRRVAAWAYIAAACFCILFIPGWEANASGHEHMHADASGEWTVLLGKLKRLAEAGTLMALTGLSLFRDVIWRAGDEAAGKDIRRIERAAAFGVLSSSLIAGVDSPIAIAKAVIAFIWLLSTLLVLLVSALLPSHLFDGSVLKEPIMWHVMGEEAHMSLCILEGSDGMQHVNLDV</sequence>
<comment type="caution">
    <text evidence="2">The sequence shown here is derived from an EMBL/GenBank/DDBJ whole genome shotgun (WGS) entry which is preliminary data.</text>
</comment>
<name>A0ABU6GJB9_9BACL</name>
<evidence type="ECO:0000256" key="1">
    <source>
        <dbReference type="SAM" id="Phobius"/>
    </source>
</evidence>
<evidence type="ECO:0000313" key="3">
    <source>
        <dbReference type="Proteomes" id="UP001344632"/>
    </source>
</evidence>
<reference evidence="2 3" key="1">
    <citation type="submission" date="2023-03" db="EMBL/GenBank/DDBJ databases">
        <title>Bacillus Genome Sequencing.</title>
        <authorList>
            <person name="Dunlap C."/>
        </authorList>
    </citation>
    <scope>NUCLEOTIDE SEQUENCE [LARGE SCALE GENOMIC DNA]</scope>
    <source>
        <strain evidence="2 3">BD-525</strain>
    </source>
</reference>
<proteinExistence type="predicted"/>
<keyword evidence="1" id="KW-0812">Transmembrane</keyword>
<keyword evidence="3" id="KW-1185">Reference proteome</keyword>
<feature type="transmembrane region" description="Helical" evidence="1">
    <location>
        <begin position="118"/>
        <end position="140"/>
    </location>
</feature>
<dbReference type="RefSeq" id="WP_326087095.1">
    <property type="nucleotide sequence ID" value="NZ_JARLKZ010000005.1"/>
</dbReference>
<organism evidence="2 3">
    <name type="scientific">Paenibacillus dokdonensis</name>
    <dbReference type="NCBI Taxonomy" id="2567944"/>
    <lineage>
        <taxon>Bacteria</taxon>
        <taxon>Bacillati</taxon>
        <taxon>Bacillota</taxon>
        <taxon>Bacilli</taxon>
        <taxon>Bacillales</taxon>
        <taxon>Paenibacillaceae</taxon>
        <taxon>Paenibacillus</taxon>
    </lineage>
</organism>
<dbReference type="EMBL" id="JARLKZ010000005">
    <property type="protein sequence ID" value="MEC0239837.1"/>
    <property type="molecule type" value="Genomic_DNA"/>
</dbReference>
<gene>
    <name evidence="2" type="ORF">P4H66_08200</name>
</gene>
<keyword evidence="1" id="KW-1133">Transmembrane helix</keyword>
<dbReference type="Proteomes" id="UP001344632">
    <property type="component" value="Unassembled WGS sequence"/>
</dbReference>
<keyword evidence="1" id="KW-0472">Membrane</keyword>
<protein>
    <submittedName>
        <fullName evidence="2">Uncharacterized protein</fullName>
    </submittedName>
</protein>
<accession>A0ABU6GJB9</accession>
<dbReference type="PROSITE" id="PS51257">
    <property type="entry name" value="PROKAR_LIPOPROTEIN"/>
    <property type="match status" value="1"/>
</dbReference>